<dbReference type="PANTHER" id="PTHR36307">
    <property type="entry name" value="FLAGELLA BASAL BODY P-RING FORMATION PROTEIN FLGA"/>
    <property type="match status" value="1"/>
</dbReference>
<keyword evidence="3 4" id="KW-0574">Periplasm</keyword>
<reference evidence="6 7" key="1">
    <citation type="submission" date="2017-08" db="EMBL/GenBank/DDBJ databases">
        <title>Infants hospitalized years apart are colonized by the same room-sourced microbial strains.</title>
        <authorList>
            <person name="Brooks B."/>
            <person name="Olm M.R."/>
            <person name="Firek B.A."/>
            <person name="Baker R."/>
            <person name="Thomas B.C."/>
            <person name="Morowitz M.J."/>
            <person name="Banfield J.F."/>
        </authorList>
    </citation>
    <scope>NUCLEOTIDE SEQUENCE [LARGE SCALE GENOMIC DNA]</scope>
    <source>
        <strain evidence="6">S2_012_000_R2_81</strain>
    </source>
</reference>
<dbReference type="Gene3D" id="2.30.30.760">
    <property type="match status" value="1"/>
</dbReference>
<dbReference type="GO" id="GO:0042597">
    <property type="term" value="C:periplasmic space"/>
    <property type="evidence" value="ECO:0007669"/>
    <property type="project" value="UniProtKB-SubCell"/>
</dbReference>
<dbReference type="Pfam" id="PF17656">
    <property type="entry name" value="ChapFlgA_N"/>
    <property type="match status" value="1"/>
</dbReference>
<keyword evidence="6" id="KW-0966">Cell projection</keyword>
<comment type="caution">
    <text evidence="6">The sequence shown here is derived from an EMBL/GenBank/DDBJ whole genome shotgun (WGS) entry which is preliminary data.</text>
</comment>
<feature type="domain" description="SAF" evidence="5">
    <location>
        <begin position="114"/>
        <end position="176"/>
    </location>
</feature>
<keyword evidence="6" id="KW-0969">Cilium</keyword>
<dbReference type="AlphaFoldDB" id="A0A2W5E2H8"/>
<name>A0A2W5E2H8_9BURK</name>
<evidence type="ECO:0000256" key="1">
    <source>
        <dbReference type="ARBA" id="ARBA00004418"/>
    </source>
</evidence>
<evidence type="ECO:0000256" key="4">
    <source>
        <dbReference type="RuleBase" id="RU362063"/>
    </source>
</evidence>
<dbReference type="InterPro" id="IPR039246">
    <property type="entry name" value="Flagellar_FlgA"/>
</dbReference>
<protein>
    <recommendedName>
        <fullName evidence="4">Flagella basal body P-ring formation protein FlgA</fullName>
    </recommendedName>
</protein>
<evidence type="ECO:0000313" key="7">
    <source>
        <dbReference type="Proteomes" id="UP000249633"/>
    </source>
</evidence>
<proteinExistence type="inferred from homology"/>
<evidence type="ECO:0000259" key="5">
    <source>
        <dbReference type="SMART" id="SM00858"/>
    </source>
</evidence>
<dbReference type="GO" id="GO:0044780">
    <property type="term" value="P:bacterial-type flagellum assembly"/>
    <property type="evidence" value="ECO:0007669"/>
    <property type="project" value="InterPro"/>
</dbReference>
<dbReference type="NCBIfam" id="TIGR03170">
    <property type="entry name" value="flgA_cterm"/>
    <property type="match status" value="1"/>
</dbReference>
<dbReference type="InterPro" id="IPR041231">
    <property type="entry name" value="FlgA_N"/>
</dbReference>
<keyword evidence="6" id="KW-0282">Flagellum</keyword>
<evidence type="ECO:0000313" key="6">
    <source>
        <dbReference type="EMBL" id="PZP35250.1"/>
    </source>
</evidence>
<dbReference type="Pfam" id="PF13144">
    <property type="entry name" value="ChapFlgA"/>
    <property type="match status" value="1"/>
</dbReference>
<accession>A0A2W5E2H8</accession>
<comment type="function">
    <text evidence="4">Involved in the assembly process of the P-ring formation. It may associate with FlgF on the rod constituting a structure essential for the P-ring assembly or may act as a modulator protein for the P-ring assembly.</text>
</comment>
<dbReference type="InterPro" id="IPR013974">
    <property type="entry name" value="SAF"/>
</dbReference>
<gene>
    <name evidence="6" type="primary">flgA</name>
    <name evidence="6" type="ORF">DI603_04045</name>
</gene>
<comment type="subcellular location">
    <subcellularLocation>
        <location evidence="1 4">Periplasm</location>
    </subcellularLocation>
</comment>
<keyword evidence="2 4" id="KW-0732">Signal</keyword>
<feature type="signal peptide" evidence="4">
    <location>
        <begin position="1"/>
        <end position="25"/>
    </location>
</feature>
<dbReference type="CDD" id="cd11614">
    <property type="entry name" value="SAF_CpaB_FlgA_like"/>
    <property type="match status" value="1"/>
</dbReference>
<dbReference type="PANTHER" id="PTHR36307:SF1">
    <property type="entry name" value="FLAGELLA BASAL BODY P-RING FORMATION PROTEIN FLGA"/>
    <property type="match status" value="1"/>
</dbReference>
<feature type="chain" id="PRO_5015800956" description="Flagella basal body P-ring formation protein FlgA" evidence="4">
    <location>
        <begin position="26"/>
        <end position="238"/>
    </location>
</feature>
<evidence type="ECO:0000256" key="3">
    <source>
        <dbReference type="ARBA" id="ARBA00022764"/>
    </source>
</evidence>
<sequence length="238" mass="25044">MACLRALLLCVLLCVLLGGLLPARAQTAPLDPAAIERVRALAEMAARAAAPPDTRVVVEVGSPDPRLRLAPCRVVQPYLPPGLSAWGRSRIGLRCVEGAARWNISLPVRVAVYGRALVARAPLPGGTEITQDQLAVAEIDIAGQPGAVFTDPAQLLGRVLARPLEAGDAVRQPALKARQWFAAGETVQVLVSGNGFAVQSEAQALAPGLEGQEVKVRFENGRVAAGRAVGERRVELLL</sequence>
<comment type="similarity">
    <text evidence="4">Belongs to the FlgA family.</text>
</comment>
<dbReference type="SMART" id="SM00858">
    <property type="entry name" value="SAF"/>
    <property type="match status" value="1"/>
</dbReference>
<evidence type="ECO:0000256" key="2">
    <source>
        <dbReference type="ARBA" id="ARBA00022729"/>
    </source>
</evidence>
<organism evidence="6 7">
    <name type="scientific">Roseateles depolymerans</name>
    <dbReference type="NCBI Taxonomy" id="76731"/>
    <lineage>
        <taxon>Bacteria</taxon>
        <taxon>Pseudomonadati</taxon>
        <taxon>Pseudomonadota</taxon>
        <taxon>Betaproteobacteria</taxon>
        <taxon>Burkholderiales</taxon>
        <taxon>Sphaerotilaceae</taxon>
        <taxon>Roseateles</taxon>
    </lineage>
</organism>
<keyword evidence="4" id="KW-1005">Bacterial flagellum biogenesis</keyword>
<dbReference type="InterPro" id="IPR017585">
    <property type="entry name" value="SAF_FlgA"/>
</dbReference>
<dbReference type="Proteomes" id="UP000249633">
    <property type="component" value="Unassembled WGS sequence"/>
</dbReference>
<dbReference type="EMBL" id="QFOD01000003">
    <property type="protein sequence ID" value="PZP35250.1"/>
    <property type="molecule type" value="Genomic_DNA"/>
</dbReference>
<dbReference type="Gene3D" id="3.90.1210.10">
    <property type="entry name" value="Antifreeze-like/N-acetylneuraminic acid synthase C-terminal domain"/>
    <property type="match status" value="1"/>
</dbReference>